<keyword evidence="2" id="KW-1185">Reference proteome</keyword>
<protein>
    <recommendedName>
        <fullName evidence="3">EfeO-type cupredoxin-like domain-containing protein</fullName>
    </recommendedName>
</protein>
<comment type="caution">
    <text evidence="1">The sequence shown here is derived from an EMBL/GenBank/DDBJ whole genome shotgun (WGS) entry which is preliminary data.</text>
</comment>
<organism evidence="1 2">
    <name type="scientific">Nitrospira defluvii</name>
    <dbReference type="NCBI Taxonomy" id="330214"/>
    <lineage>
        <taxon>Bacteria</taxon>
        <taxon>Pseudomonadati</taxon>
        <taxon>Nitrospirota</taxon>
        <taxon>Nitrospiria</taxon>
        <taxon>Nitrospirales</taxon>
        <taxon>Nitrospiraceae</taxon>
        <taxon>Nitrospira</taxon>
    </lineage>
</organism>
<accession>A0ABM8RLH5</accession>
<reference evidence="1 2" key="1">
    <citation type="submission" date="2021-02" db="EMBL/GenBank/DDBJ databases">
        <authorList>
            <person name="Han P."/>
        </authorList>
    </citation>
    <scope>NUCLEOTIDE SEQUENCE [LARGE SCALE GENOMIC DNA]</scope>
    <source>
        <strain evidence="1">Candidatus Nitrospira sp. ZN2</strain>
    </source>
</reference>
<evidence type="ECO:0008006" key="3">
    <source>
        <dbReference type="Google" id="ProtNLM"/>
    </source>
</evidence>
<sequence length="159" mass="17305">MRTIRDDPLRAVLFSTALGLGMLSGTGTEAANAATAGKEVPELTIQVTIKKMEFHVTGYGREGNPTAIVVRNEDGVTHGFYSPLFKDTPVRLEGDGYQVAGKDAPSFRVDPGKTMTLHFTKGSAEAPLTMMSPLMRHVIWCDMHPDVKGELFIIERRGG</sequence>
<dbReference type="RefSeq" id="WP_213042720.1">
    <property type="nucleotide sequence ID" value="NZ_CAJNBJ010000016.1"/>
</dbReference>
<evidence type="ECO:0000313" key="1">
    <source>
        <dbReference type="EMBL" id="CAE6759538.1"/>
    </source>
</evidence>
<name>A0ABM8RLH5_9BACT</name>
<dbReference type="EMBL" id="CAJNBJ010000016">
    <property type="protein sequence ID" value="CAE6759538.1"/>
    <property type="molecule type" value="Genomic_DNA"/>
</dbReference>
<evidence type="ECO:0000313" key="2">
    <source>
        <dbReference type="Proteomes" id="UP000675880"/>
    </source>
</evidence>
<proteinExistence type="predicted"/>
<dbReference type="Proteomes" id="UP000675880">
    <property type="component" value="Unassembled WGS sequence"/>
</dbReference>
<gene>
    <name evidence="1" type="ORF">NSPZN2_30574</name>
</gene>